<feature type="region of interest" description="Disordered" evidence="1">
    <location>
        <begin position="40"/>
        <end position="139"/>
    </location>
</feature>
<reference evidence="2 3" key="1">
    <citation type="submission" date="2021-06" db="EMBL/GenBank/DDBJ databases">
        <authorList>
            <person name="Palmer J.M."/>
        </authorList>
    </citation>
    <scope>NUCLEOTIDE SEQUENCE [LARGE SCALE GENOMIC DNA]</scope>
    <source>
        <strain evidence="2 3">CL_MEX2019</strain>
        <tissue evidence="2">Muscle</tissue>
    </source>
</reference>
<proteinExistence type="predicted"/>
<accession>A0ABU7F1E7</accession>
<dbReference type="EMBL" id="JAHUTJ010074013">
    <property type="protein sequence ID" value="MED6292861.1"/>
    <property type="molecule type" value="Genomic_DNA"/>
</dbReference>
<name>A0ABU7F1E7_9TELE</name>
<feature type="compositionally biased region" description="Polar residues" evidence="1">
    <location>
        <begin position="66"/>
        <end position="84"/>
    </location>
</feature>
<evidence type="ECO:0000256" key="1">
    <source>
        <dbReference type="SAM" id="MobiDB-lite"/>
    </source>
</evidence>
<feature type="compositionally biased region" description="Basic and acidic residues" evidence="1">
    <location>
        <begin position="51"/>
        <end position="64"/>
    </location>
</feature>
<evidence type="ECO:0000313" key="3">
    <source>
        <dbReference type="Proteomes" id="UP001352852"/>
    </source>
</evidence>
<organism evidence="2 3">
    <name type="scientific">Characodon lateralis</name>
    <dbReference type="NCBI Taxonomy" id="208331"/>
    <lineage>
        <taxon>Eukaryota</taxon>
        <taxon>Metazoa</taxon>
        <taxon>Chordata</taxon>
        <taxon>Craniata</taxon>
        <taxon>Vertebrata</taxon>
        <taxon>Euteleostomi</taxon>
        <taxon>Actinopterygii</taxon>
        <taxon>Neopterygii</taxon>
        <taxon>Teleostei</taxon>
        <taxon>Neoteleostei</taxon>
        <taxon>Acanthomorphata</taxon>
        <taxon>Ovalentaria</taxon>
        <taxon>Atherinomorphae</taxon>
        <taxon>Cyprinodontiformes</taxon>
        <taxon>Goodeidae</taxon>
        <taxon>Characodon</taxon>
    </lineage>
</organism>
<comment type="caution">
    <text evidence="2">The sequence shown here is derived from an EMBL/GenBank/DDBJ whole genome shotgun (WGS) entry which is preliminary data.</text>
</comment>
<dbReference type="Proteomes" id="UP001352852">
    <property type="component" value="Unassembled WGS sequence"/>
</dbReference>
<evidence type="ECO:0000313" key="2">
    <source>
        <dbReference type="EMBL" id="MED6292861.1"/>
    </source>
</evidence>
<sequence>MILLLWFTAKLQRSDQEVHICCIQGLTSPVVEGLCPSKLQLNSQQPTSSDSSKKTSADKSDRRQIGTGSSRRQEKSGTSSSDQSAGRVRGSDPGAAGSGWRSGVTITSEKPLLTSGRRITGEGKDNPLIGSELFIPDEN</sequence>
<keyword evidence="3" id="KW-1185">Reference proteome</keyword>
<protein>
    <submittedName>
        <fullName evidence="2">Uncharacterized protein</fullName>
    </submittedName>
</protein>
<gene>
    <name evidence="2" type="ORF">CHARACLAT_005002</name>
</gene>